<evidence type="ECO:0008006" key="3">
    <source>
        <dbReference type="Google" id="ProtNLM"/>
    </source>
</evidence>
<protein>
    <recommendedName>
        <fullName evidence="3">Large polyvalent protein associated domain-containing protein</fullName>
    </recommendedName>
</protein>
<name>A0A0F9L993_9ZZZZ</name>
<feature type="region of interest" description="Disordered" evidence="1">
    <location>
        <begin position="988"/>
        <end position="1036"/>
    </location>
</feature>
<reference evidence="2" key="1">
    <citation type="journal article" date="2015" name="Nature">
        <title>Complex archaea that bridge the gap between prokaryotes and eukaryotes.</title>
        <authorList>
            <person name="Spang A."/>
            <person name="Saw J.H."/>
            <person name="Jorgensen S.L."/>
            <person name="Zaremba-Niedzwiedzka K."/>
            <person name="Martijn J."/>
            <person name="Lind A.E."/>
            <person name="van Eijk R."/>
            <person name="Schleper C."/>
            <person name="Guy L."/>
            <person name="Ettema T.J."/>
        </authorList>
    </citation>
    <scope>NUCLEOTIDE SEQUENCE</scope>
</reference>
<comment type="caution">
    <text evidence="2">The sequence shown here is derived from an EMBL/GenBank/DDBJ whole genome shotgun (WGS) entry which is preliminary data.</text>
</comment>
<feature type="non-terminal residue" evidence="2">
    <location>
        <position position="1"/>
    </location>
</feature>
<evidence type="ECO:0000313" key="2">
    <source>
        <dbReference type="EMBL" id="KKM24090.1"/>
    </source>
</evidence>
<evidence type="ECO:0000256" key="1">
    <source>
        <dbReference type="SAM" id="MobiDB-lite"/>
    </source>
</evidence>
<feature type="compositionally biased region" description="Basic and acidic residues" evidence="1">
    <location>
        <begin position="1008"/>
        <end position="1025"/>
    </location>
</feature>
<organism evidence="2">
    <name type="scientific">marine sediment metagenome</name>
    <dbReference type="NCBI Taxonomy" id="412755"/>
    <lineage>
        <taxon>unclassified sequences</taxon>
        <taxon>metagenomes</taxon>
        <taxon>ecological metagenomes</taxon>
    </lineage>
</organism>
<proteinExistence type="predicted"/>
<accession>A0A0F9L993</accession>
<dbReference type="AlphaFoldDB" id="A0A0F9L993"/>
<gene>
    <name evidence="2" type="ORF">LCGC14_1608600</name>
</gene>
<dbReference type="EMBL" id="LAZR01012995">
    <property type="protein sequence ID" value="KKM24090.1"/>
    <property type="molecule type" value="Genomic_DNA"/>
</dbReference>
<sequence>PAAVANTPWEKMAQVILPVLWDESDNKAMAIMTHLWRIGRTEAVWGKLDQFARIKSGPLAGNTAGDIMQSPSQFKPQMAQLPAKQRKVIEDWITRFQDISDSTTNFLIENGRDIQLLAIEEGGVFVPRSYWKRQGQNGEAIELAAVSGRRGGKLPGEFHRTFSTEAEAIADGFFPIPVDEVLFLRMRGAYKSVALDRAVDWLLARTEWRSTGAAEEVLMARARAAVNVRKAEQLRGALSRALRGERGVPSQLARAAGRVGFARLPKTKVRPVSIDSIAVSYPVEAERLQELIKDIAAGRPTGPAVQQFETDVKQLLDSARRDFKIAERAAKAAGERARTTNRAQFETSMRELRQLSNVIFTDPSAREGIDLLRKTLVPEHSEVIEALKKVSDVGRFFTLAGDISPLSIQLPMLAFTDPVAFVRAAEGLVRALLDKRFIENVVADNLDLIARHPNMVLPMGGGTEWTEAFAQGGYMSPGALFPANEYESALTTIAKFPFRLARGIANPVLIPFARGAEGAFTLAGIYHARALEHLATAPEQVIQLDEYINQMRGLTNSSRLGVSHRWRQMESVALLAPRYGRAVAGLLFHASQGAVGQGGLRGRLAIRALTNFLMGMAAMTVAISLLRGETPEESVEHLDPRNPKFGTWDFGGTKVGYGTKYRSYLRMVGQAIEDPSSLARLSMDNPVVRNIRYQLGILPSAALDLVTGRDAIGDPTRTDGLTFLQKILLENVTPIWVASVLFDGGTPEQKALRGLAEFGGLRAYPESKWDEVKRLRQSYAVADFGKPYDELPAADKLQLSRDHSDLKLMEETAIGEFVADGSAFEQWKDVIIKDTTLARNDTLEKSATALLNGLIAQRDYDNDRSRVRAEYSGAQGVIWSASDSLDPDSRRDYEKWLEENQHPFDKALHEWRVHRADLISKADLPIDWELQVDVPSNAKLLSFTAEEQQYIIEHKDDWILDLPANAKAIEQQRLTGIADGTWWENYREPGLAGRQPTRGPAPDPFGGRLERGETGGAPSERRLDNTRSLLEGRLGR</sequence>